<dbReference type="Pfam" id="PF11845">
    <property type="entry name" value="Tll0287-like"/>
    <property type="match status" value="1"/>
</dbReference>
<dbReference type="EMBL" id="CACVAV010000011">
    <property type="protein sequence ID" value="CAA6800792.1"/>
    <property type="molecule type" value="Genomic_DNA"/>
</dbReference>
<organism evidence="2">
    <name type="scientific">uncultured Thiotrichaceae bacterium</name>
    <dbReference type="NCBI Taxonomy" id="298394"/>
    <lineage>
        <taxon>Bacteria</taxon>
        <taxon>Pseudomonadati</taxon>
        <taxon>Pseudomonadota</taxon>
        <taxon>Gammaproteobacteria</taxon>
        <taxon>Thiotrichales</taxon>
        <taxon>Thiotrichaceae</taxon>
        <taxon>environmental samples</taxon>
    </lineage>
</organism>
<dbReference type="PROSITE" id="PS51257">
    <property type="entry name" value="PROKAR_LIPOPROTEIN"/>
    <property type="match status" value="1"/>
</dbReference>
<protein>
    <submittedName>
        <fullName evidence="2">Cytochrome c family protein</fullName>
    </submittedName>
</protein>
<dbReference type="InterPro" id="IPR021796">
    <property type="entry name" value="Tll0287-like_dom"/>
</dbReference>
<accession>A0A6S6SBX9</accession>
<evidence type="ECO:0000313" key="2">
    <source>
        <dbReference type="EMBL" id="CAA6800792.1"/>
    </source>
</evidence>
<reference evidence="2" key="1">
    <citation type="submission" date="2020-01" db="EMBL/GenBank/DDBJ databases">
        <authorList>
            <person name="Meier V. D."/>
            <person name="Meier V D."/>
        </authorList>
    </citation>
    <scope>NUCLEOTIDE SEQUENCE</scope>
    <source>
        <strain evidence="2">HLG_WM_MAG_08</strain>
    </source>
</reference>
<evidence type="ECO:0000259" key="1">
    <source>
        <dbReference type="Pfam" id="PF11845"/>
    </source>
</evidence>
<dbReference type="AlphaFoldDB" id="A0A6S6SBX9"/>
<gene>
    <name evidence="2" type="ORF">HELGO_WM27973</name>
</gene>
<proteinExistence type="predicted"/>
<feature type="domain" description="Tll0287-like" evidence="1">
    <location>
        <begin position="54"/>
        <end position="215"/>
    </location>
</feature>
<name>A0A6S6SBX9_9GAMM</name>
<sequence length="219" mass="23376">MKQWLMIAGVSVALAACGGDDKQEAKAPDATKAEVSAQKEVVKTPVTIDASEMQALSDEARSAVQSLGGTLQGALQKAMKSGGPVEAMSVCNTSAPEIAKSVSAEKNMQVSRVSLKNRNPDMGKANTWQVKVLEDFESRKAAGEKPMTLSYSEVVEHGGQQEFRFMKAIPTGKLCLTCHGTKISPAVQNKLTELYPQDKAVGYKEGDLRGAFVVVKSLN</sequence>